<feature type="region of interest" description="Disordered" evidence="1">
    <location>
        <begin position="1"/>
        <end position="61"/>
    </location>
</feature>
<name>A0AAP0FPN6_9MAGN</name>
<comment type="caution">
    <text evidence="2">The sequence shown here is derived from an EMBL/GenBank/DDBJ whole genome shotgun (WGS) entry which is preliminary data.</text>
</comment>
<dbReference type="AlphaFoldDB" id="A0AAP0FPN6"/>
<protein>
    <submittedName>
        <fullName evidence="2">Uncharacterized protein</fullName>
    </submittedName>
</protein>
<proteinExistence type="predicted"/>
<accession>A0AAP0FPN6</accession>
<evidence type="ECO:0000313" key="2">
    <source>
        <dbReference type="EMBL" id="KAK9107619.1"/>
    </source>
</evidence>
<evidence type="ECO:0000256" key="1">
    <source>
        <dbReference type="SAM" id="MobiDB-lite"/>
    </source>
</evidence>
<reference evidence="2 3" key="1">
    <citation type="submission" date="2024-01" db="EMBL/GenBank/DDBJ databases">
        <title>Genome assemblies of Stephania.</title>
        <authorList>
            <person name="Yang L."/>
        </authorList>
    </citation>
    <scope>NUCLEOTIDE SEQUENCE [LARGE SCALE GENOMIC DNA]</scope>
    <source>
        <strain evidence="2">YNDBR</strain>
        <tissue evidence="2">Leaf</tissue>
    </source>
</reference>
<keyword evidence="3" id="KW-1185">Reference proteome</keyword>
<dbReference type="EMBL" id="JBBNAF010000010">
    <property type="protein sequence ID" value="KAK9107619.1"/>
    <property type="molecule type" value="Genomic_DNA"/>
</dbReference>
<sequence length="244" mass="26143">MASGEGRSGRGRRSPAARGDDGRGRRGPRGHSMPAAAAAAASPKRPQGGRRQAAAPMADRSASPVGDVAALGWELGRYTILQFRERLDDDNGSIMMNTNLSLRGYGLYRNSELLSRLPEVVSSAVATSKTVAASEAIAVCLRPLQSLPVQPLPLSPLFVAALETAADYVASKDKQIRQELTQATPDQLMDDEAVYYNVPGECPKGRVYGLGSLGRKKRRYANLGISTSQLPEMVPRSEFESNAE</sequence>
<organism evidence="2 3">
    <name type="scientific">Stephania yunnanensis</name>
    <dbReference type="NCBI Taxonomy" id="152371"/>
    <lineage>
        <taxon>Eukaryota</taxon>
        <taxon>Viridiplantae</taxon>
        <taxon>Streptophyta</taxon>
        <taxon>Embryophyta</taxon>
        <taxon>Tracheophyta</taxon>
        <taxon>Spermatophyta</taxon>
        <taxon>Magnoliopsida</taxon>
        <taxon>Ranunculales</taxon>
        <taxon>Menispermaceae</taxon>
        <taxon>Menispermoideae</taxon>
        <taxon>Cissampelideae</taxon>
        <taxon>Stephania</taxon>
    </lineage>
</organism>
<gene>
    <name evidence="2" type="ORF">Syun_023630</name>
</gene>
<dbReference type="Proteomes" id="UP001420932">
    <property type="component" value="Unassembled WGS sequence"/>
</dbReference>
<evidence type="ECO:0000313" key="3">
    <source>
        <dbReference type="Proteomes" id="UP001420932"/>
    </source>
</evidence>